<organism evidence="1 2">
    <name type="scientific">Xanthomonas citri pv. sesbaniae</name>
    <dbReference type="NCBI Taxonomy" id="473425"/>
    <lineage>
        <taxon>Bacteria</taxon>
        <taxon>Pseudomonadati</taxon>
        <taxon>Pseudomonadota</taxon>
        <taxon>Gammaproteobacteria</taxon>
        <taxon>Lysobacterales</taxon>
        <taxon>Lysobacteraceae</taxon>
        <taxon>Xanthomonas</taxon>
    </lineage>
</organism>
<evidence type="ECO:0000313" key="1">
    <source>
        <dbReference type="EMBL" id="MBZ3923617.1"/>
    </source>
</evidence>
<accession>A0AAW4RH80</accession>
<name>A0AAW4RH80_XANCI</name>
<protein>
    <submittedName>
        <fullName evidence="1">Uncharacterized protein</fullName>
    </submittedName>
</protein>
<dbReference type="Proteomes" id="UP000825388">
    <property type="component" value="Unassembled WGS sequence"/>
</dbReference>
<gene>
    <name evidence="1" type="ORF">Xseb_23360</name>
</gene>
<comment type="caution">
    <text evidence="1">The sequence shown here is derived from an EMBL/GenBank/DDBJ whole genome shotgun (WGS) entry which is preliminary data.</text>
</comment>
<dbReference type="RefSeq" id="WP_089112922.1">
    <property type="nucleotide sequence ID" value="NZ_LOKL01000077.1"/>
</dbReference>
<evidence type="ECO:0000313" key="2">
    <source>
        <dbReference type="Proteomes" id="UP000825388"/>
    </source>
</evidence>
<proteinExistence type="predicted"/>
<dbReference type="AlphaFoldDB" id="A0AAW4RH80"/>
<reference evidence="1" key="1">
    <citation type="submission" date="2015-12" db="EMBL/GenBank/DDBJ databases">
        <authorList>
            <person name="Bansal K."/>
            <person name="Midha S."/>
            <person name="Patil P.B."/>
        </authorList>
    </citation>
    <scope>NUCLEOTIDE SEQUENCE</scope>
    <source>
        <strain evidence="1">LMG867</strain>
    </source>
</reference>
<dbReference type="EMBL" id="LOKL01000077">
    <property type="protein sequence ID" value="MBZ3923617.1"/>
    <property type="molecule type" value="Genomic_DNA"/>
</dbReference>
<sequence>MSGLIAFEICKTEKINVDGKNFIAHLLRRKDHELYELLVVDEQDKVSWRCSFEDEAAKDFMTQTGEKLAGHVAKIMKGDLKSGVPHVE</sequence>